<gene>
    <name evidence="2" type="ORF">NDU88_000374</name>
</gene>
<feature type="region of interest" description="Disordered" evidence="1">
    <location>
        <begin position="1"/>
        <end position="41"/>
    </location>
</feature>
<evidence type="ECO:0000313" key="3">
    <source>
        <dbReference type="Proteomes" id="UP001066276"/>
    </source>
</evidence>
<feature type="compositionally biased region" description="Basic and acidic residues" evidence="1">
    <location>
        <begin position="24"/>
        <end position="35"/>
    </location>
</feature>
<reference evidence="2" key="1">
    <citation type="journal article" date="2022" name="bioRxiv">
        <title>Sequencing and chromosome-scale assembly of the giantPleurodeles waltlgenome.</title>
        <authorList>
            <person name="Brown T."/>
            <person name="Elewa A."/>
            <person name="Iarovenko S."/>
            <person name="Subramanian E."/>
            <person name="Araus A.J."/>
            <person name="Petzold A."/>
            <person name="Susuki M."/>
            <person name="Suzuki K.-i.T."/>
            <person name="Hayashi T."/>
            <person name="Toyoda A."/>
            <person name="Oliveira C."/>
            <person name="Osipova E."/>
            <person name="Leigh N.D."/>
            <person name="Simon A."/>
            <person name="Yun M.H."/>
        </authorList>
    </citation>
    <scope>NUCLEOTIDE SEQUENCE</scope>
    <source>
        <strain evidence="2">20211129_DDA</strain>
        <tissue evidence="2">Liver</tissue>
    </source>
</reference>
<sequence>MPETRNRDRDPREKRRDRKRRAKRVESGYRKESLAKHRSQLRVRSTVGVGNPEAVPRRIYTKLLLAKNTKLP</sequence>
<proteinExistence type="predicted"/>
<name>A0AAV7WL72_PLEWA</name>
<evidence type="ECO:0000256" key="1">
    <source>
        <dbReference type="SAM" id="MobiDB-lite"/>
    </source>
</evidence>
<dbReference type="Proteomes" id="UP001066276">
    <property type="component" value="Chromosome 1_1"/>
</dbReference>
<comment type="caution">
    <text evidence="2">The sequence shown here is derived from an EMBL/GenBank/DDBJ whole genome shotgun (WGS) entry which is preliminary data.</text>
</comment>
<dbReference type="EMBL" id="JANPWB010000001">
    <property type="protein sequence ID" value="KAJ1212724.1"/>
    <property type="molecule type" value="Genomic_DNA"/>
</dbReference>
<organism evidence="2 3">
    <name type="scientific">Pleurodeles waltl</name>
    <name type="common">Iberian ribbed newt</name>
    <dbReference type="NCBI Taxonomy" id="8319"/>
    <lineage>
        <taxon>Eukaryota</taxon>
        <taxon>Metazoa</taxon>
        <taxon>Chordata</taxon>
        <taxon>Craniata</taxon>
        <taxon>Vertebrata</taxon>
        <taxon>Euteleostomi</taxon>
        <taxon>Amphibia</taxon>
        <taxon>Batrachia</taxon>
        <taxon>Caudata</taxon>
        <taxon>Salamandroidea</taxon>
        <taxon>Salamandridae</taxon>
        <taxon>Pleurodelinae</taxon>
        <taxon>Pleurodeles</taxon>
    </lineage>
</organism>
<accession>A0AAV7WL72</accession>
<keyword evidence="3" id="KW-1185">Reference proteome</keyword>
<feature type="compositionally biased region" description="Basic and acidic residues" evidence="1">
    <location>
        <begin position="1"/>
        <end position="14"/>
    </location>
</feature>
<dbReference type="AlphaFoldDB" id="A0AAV7WL72"/>
<protein>
    <submittedName>
        <fullName evidence="2">Uncharacterized protein</fullName>
    </submittedName>
</protein>
<evidence type="ECO:0000313" key="2">
    <source>
        <dbReference type="EMBL" id="KAJ1212724.1"/>
    </source>
</evidence>